<dbReference type="InterPro" id="IPR000863">
    <property type="entry name" value="Sulfotransferase_dom"/>
</dbReference>
<dbReference type="Pfam" id="PF00685">
    <property type="entry name" value="Sulfotransfer_1"/>
    <property type="match status" value="1"/>
</dbReference>
<feature type="region of interest" description="Disordered" evidence="1">
    <location>
        <begin position="243"/>
        <end position="265"/>
    </location>
</feature>
<sequence length="265" mass="30674">MASLTRYAAYLHYATGRARRLFIHIPKNAGVAIRKSPLLRGRLVACEPGFYRCRGYYQRLRRTMDAAGEHHGLHHARLRDVAPSVRRRLRPVAVVRNPWARVVSRYRFARMAMRNQKTRQNYAAGSFEAFLEERHEFGNRDLYWHRAIRGWYPQVDYLVDDSGDMAADVLRQETLGGEARRYFGLDEDLQPRNITTGKLKPYQDFYTPRTLQIVADWYEADLETFGFDFDTGAKKNCFFAADETGDQDDGDQAPSTETLPLRKAA</sequence>
<dbReference type="Gene3D" id="3.40.50.300">
    <property type="entry name" value="P-loop containing nucleotide triphosphate hydrolases"/>
    <property type="match status" value="1"/>
</dbReference>
<proteinExistence type="predicted"/>
<evidence type="ECO:0000259" key="2">
    <source>
        <dbReference type="Pfam" id="PF00685"/>
    </source>
</evidence>
<gene>
    <name evidence="3" type="ORF">Mal64_00360</name>
</gene>
<evidence type="ECO:0000313" key="4">
    <source>
        <dbReference type="Proteomes" id="UP000315440"/>
    </source>
</evidence>
<name>A0A5C5ZRW1_9BACT</name>
<dbReference type="EMBL" id="SJPQ01000001">
    <property type="protein sequence ID" value="TWT89657.1"/>
    <property type="molecule type" value="Genomic_DNA"/>
</dbReference>
<dbReference type="GO" id="GO:0008146">
    <property type="term" value="F:sulfotransferase activity"/>
    <property type="evidence" value="ECO:0007669"/>
    <property type="project" value="InterPro"/>
</dbReference>
<dbReference type="Proteomes" id="UP000315440">
    <property type="component" value="Unassembled WGS sequence"/>
</dbReference>
<evidence type="ECO:0000256" key="1">
    <source>
        <dbReference type="SAM" id="MobiDB-lite"/>
    </source>
</evidence>
<protein>
    <recommendedName>
        <fullName evidence="2">Sulfotransferase domain-containing protein</fullName>
    </recommendedName>
</protein>
<dbReference type="InterPro" id="IPR027417">
    <property type="entry name" value="P-loop_NTPase"/>
</dbReference>
<dbReference type="OrthoDB" id="288532at2"/>
<reference evidence="3 4" key="1">
    <citation type="submission" date="2019-02" db="EMBL/GenBank/DDBJ databases">
        <title>Deep-cultivation of Planctomycetes and their phenomic and genomic characterization uncovers novel biology.</title>
        <authorList>
            <person name="Wiegand S."/>
            <person name="Jogler M."/>
            <person name="Boedeker C."/>
            <person name="Pinto D."/>
            <person name="Vollmers J."/>
            <person name="Rivas-Marin E."/>
            <person name="Kohn T."/>
            <person name="Peeters S.H."/>
            <person name="Heuer A."/>
            <person name="Rast P."/>
            <person name="Oberbeckmann S."/>
            <person name="Bunk B."/>
            <person name="Jeske O."/>
            <person name="Meyerdierks A."/>
            <person name="Storesund J.E."/>
            <person name="Kallscheuer N."/>
            <person name="Luecker S."/>
            <person name="Lage O.M."/>
            <person name="Pohl T."/>
            <person name="Merkel B.J."/>
            <person name="Hornburger P."/>
            <person name="Mueller R.-W."/>
            <person name="Bruemmer F."/>
            <person name="Labrenz M."/>
            <person name="Spormann A.M."/>
            <person name="Op Den Camp H."/>
            <person name="Overmann J."/>
            <person name="Amann R."/>
            <person name="Jetten M.S.M."/>
            <person name="Mascher T."/>
            <person name="Medema M.H."/>
            <person name="Devos D.P."/>
            <person name="Kaster A.-K."/>
            <person name="Ovreas L."/>
            <person name="Rohde M."/>
            <person name="Galperin M.Y."/>
            <person name="Jogler C."/>
        </authorList>
    </citation>
    <scope>NUCLEOTIDE SEQUENCE [LARGE SCALE GENOMIC DNA]</scope>
    <source>
        <strain evidence="3 4">Mal64</strain>
    </source>
</reference>
<organism evidence="3 4">
    <name type="scientific">Pseudobythopirellula maris</name>
    <dbReference type="NCBI Taxonomy" id="2527991"/>
    <lineage>
        <taxon>Bacteria</taxon>
        <taxon>Pseudomonadati</taxon>
        <taxon>Planctomycetota</taxon>
        <taxon>Planctomycetia</taxon>
        <taxon>Pirellulales</taxon>
        <taxon>Lacipirellulaceae</taxon>
        <taxon>Pseudobythopirellula</taxon>
    </lineage>
</organism>
<comment type="caution">
    <text evidence="3">The sequence shown here is derived from an EMBL/GenBank/DDBJ whole genome shotgun (WGS) entry which is preliminary data.</text>
</comment>
<dbReference type="SUPFAM" id="SSF52540">
    <property type="entry name" value="P-loop containing nucleoside triphosphate hydrolases"/>
    <property type="match status" value="1"/>
</dbReference>
<keyword evidence="4" id="KW-1185">Reference proteome</keyword>
<feature type="domain" description="Sulfotransferase" evidence="2">
    <location>
        <begin position="82"/>
        <end position="152"/>
    </location>
</feature>
<dbReference type="RefSeq" id="WP_146395496.1">
    <property type="nucleotide sequence ID" value="NZ_SJPQ01000001.1"/>
</dbReference>
<accession>A0A5C5ZRW1</accession>
<dbReference type="AlphaFoldDB" id="A0A5C5ZRW1"/>
<evidence type="ECO:0000313" key="3">
    <source>
        <dbReference type="EMBL" id="TWT89657.1"/>
    </source>
</evidence>